<organism evidence="2 3">
    <name type="scientific">Pseudanabaena yagii GIHE-NHR1</name>
    <dbReference type="NCBI Taxonomy" id="2722753"/>
    <lineage>
        <taxon>Bacteria</taxon>
        <taxon>Bacillati</taxon>
        <taxon>Cyanobacteriota</taxon>
        <taxon>Cyanophyceae</taxon>
        <taxon>Pseudanabaenales</taxon>
        <taxon>Pseudanabaenaceae</taxon>
        <taxon>Pseudanabaena</taxon>
        <taxon>Pseudanabaena yagii</taxon>
    </lineage>
</organism>
<comment type="caution">
    <text evidence="2">The sequence shown here is derived from an EMBL/GenBank/DDBJ whole genome shotgun (WGS) entry which is preliminary data.</text>
</comment>
<feature type="domain" description="Nif11" evidence="1">
    <location>
        <begin position="23"/>
        <end position="70"/>
    </location>
</feature>
<keyword evidence="3" id="KW-1185">Reference proteome</keyword>
<evidence type="ECO:0000313" key="3">
    <source>
        <dbReference type="Proteomes" id="UP000738376"/>
    </source>
</evidence>
<name>A0ABX1LX23_9CYAN</name>
<feature type="domain" description="Nif11" evidence="1">
    <location>
        <begin position="88"/>
        <end position="131"/>
    </location>
</feature>
<dbReference type="InterPro" id="IPR012903">
    <property type="entry name" value="Nif11"/>
</dbReference>
<dbReference type="RefSeq" id="WP_169365698.1">
    <property type="nucleotide sequence ID" value="NZ_JAAVJL010000004.1"/>
</dbReference>
<gene>
    <name evidence="2" type="ORF">HC246_22680</name>
</gene>
<evidence type="ECO:0000259" key="1">
    <source>
        <dbReference type="Pfam" id="PF07862"/>
    </source>
</evidence>
<proteinExistence type="predicted"/>
<dbReference type="InterPro" id="IPR022516">
    <property type="entry name" value="CHP03798_Ocin"/>
</dbReference>
<accession>A0ABX1LX23</accession>
<dbReference type="Proteomes" id="UP000738376">
    <property type="component" value="Unassembled WGS sequence"/>
</dbReference>
<dbReference type="EMBL" id="JAAVJL010000004">
    <property type="protein sequence ID" value="NMF60753.1"/>
    <property type="molecule type" value="Genomic_DNA"/>
</dbReference>
<evidence type="ECO:0000313" key="2">
    <source>
        <dbReference type="EMBL" id="NMF60753.1"/>
    </source>
</evidence>
<dbReference type="NCBIfam" id="TIGR03798">
    <property type="entry name" value="leader_Nif11"/>
    <property type="match status" value="1"/>
</dbReference>
<dbReference type="Pfam" id="PF07862">
    <property type="entry name" value="Nif11"/>
    <property type="match status" value="2"/>
</dbReference>
<sequence length="157" mass="18173">MKTFEMDCDQFFRNNKITQVIFMSSQSLQEFKDQISQSINLQEKIDLIQSPVELILIAKAMGIELTNDDLKEIAQTAFHQWVSQLSGSIQNFFETAQNNQELNQRLRQCKSSSDVVVLAKEHQFEFSEVDLQQAATLSQKLEGFSFEKLWFKQLGLI</sequence>
<reference evidence="2 3" key="1">
    <citation type="submission" date="2020-03" db="EMBL/GenBank/DDBJ databases">
        <title>Draft Genome Sequence of 2-Methylisoborneol Producing Pseudanabaena yagii Strain GIHE-NHR1 Isolated from North Han River in South Korea.</title>
        <authorList>
            <person name="Jeong J."/>
        </authorList>
    </citation>
    <scope>NUCLEOTIDE SEQUENCE [LARGE SCALE GENOMIC DNA]</scope>
    <source>
        <strain evidence="2 3">GIHE-NHR1</strain>
    </source>
</reference>
<protein>
    <submittedName>
        <fullName evidence="2">Nif11-like leader peptide family natural product</fullName>
    </submittedName>
</protein>